<dbReference type="AlphaFoldDB" id="A0A5C4VUJ6"/>
<keyword evidence="3" id="KW-1185">Reference proteome</keyword>
<protein>
    <submittedName>
        <fullName evidence="2">Uncharacterized protein</fullName>
    </submittedName>
</protein>
<dbReference type="OrthoDB" id="4376915at2"/>
<accession>A0A5C4VUJ6</accession>
<name>A0A5C4VUJ6_9ACTN</name>
<reference evidence="2 3" key="1">
    <citation type="journal article" date="2016" name="Int. J. Syst. Evol. Microbiol.">
        <title>Nocardioides albidus sp. nov., an actinobacterium isolated from garden soil.</title>
        <authorList>
            <person name="Singh H."/>
            <person name="Du J."/>
            <person name="Trinh H."/>
            <person name="Won K."/>
            <person name="Yang J.E."/>
            <person name="Yin C."/>
            <person name="Kook M."/>
            <person name="Yi T.H."/>
        </authorList>
    </citation>
    <scope>NUCLEOTIDE SEQUENCE [LARGE SCALE GENOMIC DNA]</scope>
    <source>
        <strain evidence="2 3">CCTCC AB 2015297</strain>
    </source>
</reference>
<evidence type="ECO:0000256" key="1">
    <source>
        <dbReference type="SAM" id="MobiDB-lite"/>
    </source>
</evidence>
<evidence type="ECO:0000313" key="2">
    <source>
        <dbReference type="EMBL" id="TNM39592.1"/>
    </source>
</evidence>
<organism evidence="2 3">
    <name type="scientific">Nocardioides albidus</name>
    <dbReference type="NCBI Taxonomy" id="1517589"/>
    <lineage>
        <taxon>Bacteria</taxon>
        <taxon>Bacillati</taxon>
        <taxon>Actinomycetota</taxon>
        <taxon>Actinomycetes</taxon>
        <taxon>Propionibacteriales</taxon>
        <taxon>Nocardioidaceae</taxon>
        <taxon>Nocardioides</taxon>
    </lineage>
</organism>
<sequence length="115" mass="12781">MALPGLRDVYNAIEQTASPLLSSVIRTEEFARVAAAVTVVNKKVRTEVEQLQARCWHAVNLPAGTDVQRLRRQLGALDREVRLLTIELEKERAKAKGVSRRGVPTGSEHDRPDQA</sequence>
<feature type="region of interest" description="Disordered" evidence="1">
    <location>
        <begin position="92"/>
        <end position="115"/>
    </location>
</feature>
<proteinExistence type="predicted"/>
<evidence type="ECO:0000313" key="3">
    <source>
        <dbReference type="Proteomes" id="UP000313231"/>
    </source>
</evidence>
<comment type="caution">
    <text evidence="2">The sequence shown here is derived from an EMBL/GenBank/DDBJ whole genome shotgun (WGS) entry which is preliminary data.</text>
</comment>
<dbReference type="RefSeq" id="WP_139623083.1">
    <property type="nucleotide sequence ID" value="NZ_VDMP01000024.1"/>
</dbReference>
<gene>
    <name evidence="2" type="ORF">FHP29_11985</name>
</gene>
<dbReference type="EMBL" id="VDMP01000024">
    <property type="protein sequence ID" value="TNM39592.1"/>
    <property type="molecule type" value="Genomic_DNA"/>
</dbReference>
<dbReference type="Proteomes" id="UP000313231">
    <property type="component" value="Unassembled WGS sequence"/>
</dbReference>